<proteinExistence type="predicted"/>
<reference evidence="4 5" key="1">
    <citation type="submission" date="2016-11" db="EMBL/GenBank/DDBJ databases">
        <authorList>
            <person name="Jaros S."/>
            <person name="Januszkiewicz K."/>
            <person name="Wedrychowicz H."/>
        </authorList>
    </citation>
    <scope>NUCLEOTIDE SEQUENCE [LARGE SCALE GENOMIC DNA]</scope>
    <source>
        <strain evidence="4 5">CGMCC 4.5723</strain>
    </source>
</reference>
<dbReference type="SUPFAM" id="SSF54665">
    <property type="entry name" value="CO dehydrogenase molybdoprotein N-domain-like"/>
    <property type="match status" value="1"/>
</dbReference>
<keyword evidence="5" id="KW-1185">Reference proteome</keyword>
<dbReference type="InterPro" id="IPR008274">
    <property type="entry name" value="AldOxase/xan_DH_MoCoBD1"/>
</dbReference>
<dbReference type="InterPro" id="IPR000674">
    <property type="entry name" value="Ald_Oxase/Xan_DH_a/b"/>
</dbReference>
<dbReference type="PANTHER" id="PTHR11908">
    <property type="entry name" value="XANTHINE DEHYDROGENASE"/>
    <property type="match status" value="1"/>
</dbReference>
<dbReference type="InterPro" id="IPR036856">
    <property type="entry name" value="Ald_Oxase/Xan_DH_a/b_sf"/>
</dbReference>
<evidence type="ECO:0000313" key="5">
    <source>
        <dbReference type="Proteomes" id="UP000184452"/>
    </source>
</evidence>
<evidence type="ECO:0000256" key="1">
    <source>
        <dbReference type="ARBA" id="ARBA00022505"/>
    </source>
</evidence>
<dbReference type="GO" id="GO:0016491">
    <property type="term" value="F:oxidoreductase activity"/>
    <property type="evidence" value="ECO:0007669"/>
    <property type="project" value="UniProtKB-KW"/>
</dbReference>
<dbReference type="STRING" id="758803.SAMN05421803_101789"/>
<dbReference type="Pfam" id="PF02738">
    <property type="entry name" value="MoCoBD_1"/>
    <property type="match status" value="1"/>
</dbReference>
<dbReference type="PANTHER" id="PTHR11908:SF132">
    <property type="entry name" value="ALDEHYDE OXIDASE 1-RELATED"/>
    <property type="match status" value="1"/>
</dbReference>
<dbReference type="Gene3D" id="3.90.1170.50">
    <property type="entry name" value="Aldehyde oxidase/xanthine dehydrogenase, a/b hammerhead"/>
    <property type="match status" value="1"/>
</dbReference>
<name>A0A1M6CR97_9ACTN</name>
<dbReference type="InterPro" id="IPR046867">
    <property type="entry name" value="AldOxase/xan_DH_MoCoBD2"/>
</dbReference>
<keyword evidence="2" id="KW-0560">Oxidoreductase</keyword>
<evidence type="ECO:0000313" key="4">
    <source>
        <dbReference type="EMBL" id="SHI63403.1"/>
    </source>
</evidence>
<dbReference type="Pfam" id="PF01315">
    <property type="entry name" value="Ald_Xan_dh_C"/>
    <property type="match status" value="1"/>
</dbReference>
<dbReference type="OrthoDB" id="9758509at2"/>
<keyword evidence="1" id="KW-0500">Molybdenum</keyword>
<dbReference type="InterPro" id="IPR016208">
    <property type="entry name" value="Ald_Oxase/xanthine_DH-like"/>
</dbReference>
<dbReference type="Proteomes" id="UP000184452">
    <property type="component" value="Unassembled WGS sequence"/>
</dbReference>
<dbReference type="InterPro" id="IPR037165">
    <property type="entry name" value="AldOxase/xan_DH_Mopterin-bd_sf"/>
</dbReference>
<dbReference type="AlphaFoldDB" id="A0A1M6CR97"/>
<dbReference type="SMART" id="SM01008">
    <property type="entry name" value="Ald_Xan_dh_C"/>
    <property type="match status" value="1"/>
</dbReference>
<gene>
    <name evidence="4" type="ORF">SAMN05421803_101789</name>
</gene>
<dbReference type="RefSeq" id="WP_073374927.1">
    <property type="nucleotide sequence ID" value="NZ_FQZK01000001.1"/>
</dbReference>
<dbReference type="SUPFAM" id="SSF56003">
    <property type="entry name" value="Molybdenum cofactor-binding domain"/>
    <property type="match status" value="1"/>
</dbReference>
<dbReference type="Pfam" id="PF20256">
    <property type="entry name" value="MoCoBD_2"/>
    <property type="match status" value="1"/>
</dbReference>
<organism evidence="4 5">
    <name type="scientific">Nocardiopsis flavescens</name>
    <dbReference type="NCBI Taxonomy" id="758803"/>
    <lineage>
        <taxon>Bacteria</taxon>
        <taxon>Bacillati</taxon>
        <taxon>Actinomycetota</taxon>
        <taxon>Actinomycetes</taxon>
        <taxon>Streptosporangiales</taxon>
        <taxon>Nocardiopsidaceae</taxon>
        <taxon>Nocardiopsis</taxon>
    </lineage>
</organism>
<evidence type="ECO:0000256" key="2">
    <source>
        <dbReference type="ARBA" id="ARBA00023002"/>
    </source>
</evidence>
<sequence>MSATATDRGTGRIGQAARKRDGALLLTGGARYIDDVRPPGTLYAAVVRSTVANARIRRVHAGEAEALPGTVLVLTGERARDLAAPTPYFIDPLVRGARRVDIRCLEPDRVVFVGQPVAAVVADTREGAQRAARLVRVDYDVLPHVLDAERALEPDAPRVYAEWPDNVVLSKSYGTGDPDGALESADVVVEGTFRSGRTTTAPIEPRGFLAHWDEHAQTLTMHGSCQNPHQLRWMLSATLGIPENRIRVVTEKVGGSFGLKMQGQPEETLVALLSMLAGAPVKWIEDRRESFLAGSRQQVHRFTVGARSDGRIVALVDRIVADAGAMTAQAGWAMPNMSATTLPSGYRVPDCRIDLSIVATNKPPLSAARGFGKDSAHLVMERAVDLVARRLGLDPAVVRERNFIRSDEFPYRTSTGLNIDSGDFHGLLDKATTSLGYRRWRERQREARASGEHIGLGLALELTPESSDSPGSFVSGFDTTTVRMSVTGSVTVLTGVTSPGGGNDTGIAQIVATELGVPLEWVRVVQGDTDRCPNGFGNFSGRSMVVGGGSAALAARDVRRTLALVGARMLGVPDAEVRDGAVVDPAGAGAVPVPEVALAVLTRSFDVASGVEPILESTRAYKPGNIDHRPDAHGRIQPYPTYSSCVHAAAVRVDAETGRVEIADYAMAHDCGTMINPALVEGQAWGAVVMGLGAALSEQLVFGEDGATLSDRFKSYLMPRAADVPEIRMEHQVTPSPYTMHGNKGAGEAGVGGAQAAIANAVEDALSPFGVVVDRVPLTPPAVLELIRRAAQEVAP</sequence>
<dbReference type="GO" id="GO:0005506">
    <property type="term" value="F:iron ion binding"/>
    <property type="evidence" value="ECO:0007669"/>
    <property type="project" value="InterPro"/>
</dbReference>
<evidence type="ECO:0000259" key="3">
    <source>
        <dbReference type="SMART" id="SM01008"/>
    </source>
</evidence>
<feature type="domain" description="Aldehyde oxidase/xanthine dehydrogenase a/b hammerhead" evidence="3">
    <location>
        <begin position="27"/>
        <end position="143"/>
    </location>
</feature>
<accession>A0A1M6CR97</accession>
<dbReference type="Gene3D" id="3.30.365.10">
    <property type="entry name" value="Aldehyde oxidase/xanthine dehydrogenase, molybdopterin binding domain"/>
    <property type="match status" value="4"/>
</dbReference>
<protein>
    <submittedName>
        <fullName evidence="4">Carbon-monoxide dehydrogenase large subunit</fullName>
    </submittedName>
</protein>
<dbReference type="EMBL" id="FQZK01000001">
    <property type="protein sequence ID" value="SHI63403.1"/>
    <property type="molecule type" value="Genomic_DNA"/>
</dbReference>